<feature type="domain" description="PAC" evidence="2">
    <location>
        <begin position="111"/>
        <end position="163"/>
    </location>
</feature>
<dbReference type="InterPro" id="IPR001610">
    <property type="entry name" value="PAC"/>
</dbReference>
<sequence>MINSSLICNIGGRANKTSLGSNENNAITDNDMSELQMIQDIPKNNLKLGFWDYDIKQDISYFSKQLLELFRIDPNTNLTLSLKKCLDFIHCDNRDSYYQTVLKSILNKANFSTELSMLRADGERFDATIQAEILLNESGEPIRLIGIIEDVTTTRRLLKDLHETESTFQNIAHNLQAGIWSYDISAKHYWTSQGIEKITGYSPEQFNKILWDSLIHPEDVEAYQAKQPTLYHGENLFHQYRIIHKNGNVVWVQDQTLPVLDDNGNLIRLDGIITDISAQKKYEQKIMRLAYHDYLTDLPNRTLFDQQVASLIESYKHTQEEFSIMYLDLDRFRSINNSLGHLVGDKLLQQICSRLKEVLQENAMLARIGGDEFAVLLTETNQADYPVVMAKKIIDSLGEAFIIADYELKITTSVGISSFPANGQSVEELMKNADIALYRAKHYGKNTYQIYSPSLNIDSFKKYYLERDLRKSINNNELRIHFQPRVESSTGKIVSAEALIRWEHPVWGMVSPREFIPLAEETGFVNDIGDWVLKQSCLFLKEWTNENLPIIPISINISAQRFLKNDWKETIISILEETSTDPSLIEFEITETTIIQYEKPVEAALEYLREIGIRIALDDFGTGYSSLSYIHKFPISTVKIDQSFTRQITKSESVEVILKSLILMTKGLNLNVVAEGVETIEQLAFLKEQECQEIQGYLYSKPVPEEEFRTLLHQQILKVSFEDQLTQQKNRRKHFRIPLTFPIKAEMTLSLLHGEKVQVGTTEILIEDIGPGGLRFLSNIHLPVRTDIFYNFETTILGNLIQLNGKIAWKEEVKGIYEYGVELTIDSQAREKLIKILNDFQDQLRQHPVVPNSNIFREDRFTYLKQLRSFQPS</sequence>
<dbReference type="Gene3D" id="3.30.70.270">
    <property type="match status" value="1"/>
</dbReference>
<gene>
    <name evidence="5" type="ORF">SAMN05216389_10529</name>
</gene>
<dbReference type="InterPro" id="IPR001633">
    <property type="entry name" value="EAL_dom"/>
</dbReference>
<dbReference type="CDD" id="cd00130">
    <property type="entry name" value="PAS"/>
    <property type="match status" value="2"/>
</dbReference>
<dbReference type="InterPro" id="IPR029787">
    <property type="entry name" value="Nucleotide_cyclase"/>
</dbReference>
<protein>
    <submittedName>
        <fullName evidence="5">PAS domain S-box-containing protein/diguanylate cyclase (GGDEF) domain-containing protein</fullName>
    </submittedName>
</protein>
<dbReference type="SMART" id="SM00091">
    <property type="entry name" value="PAS"/>
    <property type="match status" value="2"/>
</dbReference>
<dbReference type="AlphaFoldDB" id="A0A1I0BIQ3"/>
<dbReference type="SMART" id="SM00086">
    <property type="entry name" value="PAC"/>
    <property type="match status" value="2"/>
</dbReference>
<dbReference type="InterPro" id="IPR009875">
    <property type="entry name" value="PilZ_domain"/>
</dbReference>
<dbReference type="SUPFAM" id="SSF141868">
    <property type="entry name" value="EAL domain-like"/>
    <property type="match status" value="1"/>
</dbReference>
<evidence type="ECO:0000313" key="6">
    <source>
        <dbReference type="Proteomes" id="UP000198618"/>
    </source>
</evidence>
<dbReference type="SMART" id="SM00052">
    <property type="entry name" value="EAL"/>
    <property type="match status" value="1"/>
</dbReference>
<dbReference type="Pfam" id="PF00990">
    <property type="entry name" value="GGDEF"/>
    <property type="match status" value="1"/>
</dbReference>
<organism evidence="5 6">
    <name type="scientific">Oceanobacillus limi</name>
    <dbReference type="NCBI Taxonomy" id="930131"/>
    <lineage>
        <taxon>Bacteria</taxon>
        <taxon>Bacillati</taxon>
        <taxon>Bacillota</taxon>
        <taxon>Bacilli</taxon>
        <taxon>Bacillales</taxon>
        <taxon>Bacillaceae</taxon>
        <taxon>Oceanobacillus</taxon>
    </lineage>
</organism>
<dbReference type="GO" id="GO:0035438">
    <property type="term" value="F:cyclic-di-GMP binding"/>
    <property type="evidence" value="ECO:0007669"/>
    <property type="project" value="InterPro"/>
</dbReference>
<dbReference type="NCBIfam" id="TIGR00229">
    <property type="entry name" value="sensory_box"/>
    <property type="match status" value="1"/>
</dbReference>
<dbReference type="RefSeq" id="WP_170840694.1">
    <property type="nucleotide sequence ID" value="NZ_FOHE01000005.1"/>
</dbReference>
<dbReference type="InterPro" id="IPR000160">
    <property type="entry name" value="GGDEF_dom"/>
</dbReference>
<dbReference type="Gene3D" id="3.20.20.450">
    <property type="entry name" value="EAL domain"/>
    <property type="match status" value="1"/>
</dbReference>
<name>A0A1I0BIQ3_9BACI</name>
<dbReference type="Pfam" id="PF08447">
    <property type="entry name" value="PAS_3"/>
    <property type="match status" value="2"/>
</dbReference>
<feature type="domain" description="GGDEF" evidence="4">
    <location>
        <begin position="320"/>
        <end position="453"/>
    </location>
</feature>
<dbReference type="PROSITE" id="PS50112">
    <property type="entry name" value="PAS"/>
    <property type="match status" value="1"/>
</dbReference>
<evidence type="ECO:0000259" key="3">
    <source>
        <dbReference type="PROSITE" id="PS50883"/>
    </source>
</evidence>
<dbReference type="Pfam" id="PF07238">
    <property type="entry name" value="PilZ"/>
    <property type="match status" value="1"/>
</dbReference>
<dbReference type="SMART" id="SM00267">
    <property type="entry name" value="GGDEF"/>
    <property type="match status" value="1"/>
</dbReference>
<proteinExistence type="predicted"/>
<dbReference type="CDD" id="cd01948">
    <property type="entry name" value="EAL"/>
    <property type="match status" value="1"/>
</dbReference>
<dbReference type="PROSITE" id="PS50883">
    <property type="entry name" value="EAL"/>
    <property type="match status" value="1"/>
</dbReference>
<dbReference type="InterPro" id="IPR000014">
    <property type="entry name" value="PAS"/>
</dbReference>
<dbReference type="SUPFAM" id="SSF55785">
    <property type="entry name" value="PYP-like sensor domain (PAS domain)"/>
    <property type="match status" value="2"/>
</dbReference>
<dbReference type="STRING" id="930131.SAMN05216389_10529"/>
<evidence type="ECO:0000259" key="1">
    <source>
        <dbReference type="PROSITE" id="PS50112"/>
    </source>
</evidence>
<feature type="domain" description="PAS" evidence="1">
    <location>
        <begin position="164"/>
        <end position="234"/>
    </location>
</feature>
<evidence type="ECO:0000313" key="5">
    <source>
        <dbReference type="EMBL" id="SET06444.1"/>
    </source>
</evidence>
<dbReference type="EMBL" id="FOHE01000005">
    <property type="protein sequence ID" value="SET06444.1"/>
    <property type="molecule type" value="Genomic_DNA"/>
</dbReference>
<dbReference type="PANTHER" id="PTHR44757:SF2">
    <property type="entry name" value="BIOFILM ARCHITECTURE MAINTENANCE PROTEIN MBAA"/>
    <property type="match status" value="1"/>
</dbReference>
<feature type="domain" description="PAC" evidence="2">
    <location>
        <begin position="236"/>
        <end position="288"/>
    </location>
</feature>
<feature type="domain" description="EAL" evidence="3">
    <location>
        <begin position="462"/>
        <end position="716"/>
    </location>
</feature>
<evidence type="ECO:0000259" key="2">
    <source>
        <dbReference type="PROSITE" id="PS50113"/>
    </source>
</evidence>
<dbReference type="InterPro" id="IPR043128">
    <property type="entry name" value="Rev_trsase/Diguanyl_cyclase"/>
</dbReference>
<dbReference type="Pfam" id="PF00563">
    <property type="entry name" value="EAL"/>
    <property type="match status" value="1"/>
</dbReference>
<dbReference type="InterPro" id="IPR035965">
    <property type="entry name" value="PAS-like_dom_sf"/>
</dbReference>
<dbReference type="PANTHER" id="PTHR44757">
    <property type="entry name" value="DIGUANYLATE CYCLASE DGCP"/>
    <property type="match status" value="1"/>
</dbReference>
<dbReference type="InterPro" id="IPR052155">
    <property type="entry name" value="Biofilm_reg_signaling"/>
</dbReference>
<dbReference type="SUPFAM" id="SSF55073">
    <property type="entry name" value="Nucleotide cyclase"/>
    <property type="match status" value="1"/>
</dbReference>
<accession>A0A1I0BIQ3</accession>
<dbReference type="InterPro" id="IPR013655">
    <property type="entry name" value="PAS_fold_3"/>
</dbReference>
<dbReference type="PROSITE" id="PS50887">
    <property type="entry name" value="GGDEF"/>
    <property type="match status" value="1"/>
</dbReference>
<dbReference type="PROSITE" id="PS50113">
    <property type="entry name" value="PAC"/>
    <property type="match status" value="2"/>
</dbReference>
<dbReference type="FunFam" id="3.30.70.270:FF:000001">
    <property type="entry name" value="Diguanylate cyclase domain protein"/>
    <property type="match status" value="1"/>
</dbReference>
<dbReference type="InterPro" id="IPR000700">
    <property type="entry name" value="PAS-assoc_C"/>
</dbReference>
<dbReference type="Gene3D" id="3.30.450.20">
    <property type="entry name" value="PAS domain"/>
    <property type="match status" value="2"/>
</dbReference>
<dbReference type="NCBIfam" id="TIGR00254">
    <property type="entry name" value="GGDEF"/>
    <property type="match status" value="1"/>
</dbReference>
<dbReference type="Proteomes" id="UP000198618">
    <property type="component" value="Unassembled WGS sequence"/>
</dbReference>
<evidence type="ECO:0000259" key="4">
    <source>
        <dbReference type="PROSITE" id="PS50887"/>
    </source>
</evidence>
<dbReference type="InterPro" id="IPR035919">
    <property type="entry name" value="EAL_sf"/>
</dbReference>
<keyword evidence="6" id="KW-1185">Reference proteome</keyword>
<reference evidence="5 6" key="1">
    <citation type="submission" date="2016-10" db="EMBL/GenBank/DDBJ databases">
        <authorList>
            <person name="de Groot N.N."/>
        </authorList>
    </citation>
    <scope>NUCLEOTIDE SEQUENCE [LARGE SCALE GENOMIC DNA]</scope>
    <source>
        <strain evidence="5 6">IBRC-M 10780</strain>
    </source>
</reference>
<dbReference type="CDD" id="cd01949">
    <property type="entry name" value="GGDEF"/>
    <property type="match status" value="1"/>
</dbReference>